<dbReference type="OrthoDB" id="9792183at2"/>
<evidence type="ECO:0008006" key="3">
    <source>
        <dbReference type="Google" id="ProtNLM"/>
    </source>
</evidence>
<proteinExistence type="predicted"/>
<dbReference type="AlphaFoldDB" id="A0A5C0UE67"/>
<dbReference type="RefSeq" id="WP_148980847.1">
    <property type="nucleotide sequence ID" value="NZ_CP043315.1"/>
</dbReference>
<evidence type="ECO:0000313" key="1">
    <source>
        <dbReference type="EMBL" id="QEK38000.1"/>
    </source>
</evidence>
<gene>
    <name evidence="1" type="ORF">FZC35_01225</name>
</gene>
<sequence>MYGKIFLTIAFASIHANSNNSKPKKVEQKISIAKPDNLPKKDGIISDYVAHIVARSNYYPNEYDASKNDPMKKQTIVNISKDSYFSGIIMGNHLITDFKNIKNKKEVFLLCNQEKISLTLVGHDQDASIAVFEIDKNNSQHECKLQTKDIFKSNYVKNTSKRIVGSDVMIFTFQDLFSSIISKNENEFFVIDRSLPKYSHGGIVSSKNGKILGMIISNESENKYQSRVISLDILRKFTNQIIKYGRVIKGYHGLSVHNGIIDLVEKDSPVNAINLIEGLKVKKIGNTTVENDPNFQNLEKYVPDDIVEINFVASGPNGDQSDYSAKFVVSEKVNIIENITGYNTKLDAYVFFSKLDKGRNEIYAQNIRSLSEELKEIALKSISLSKSANNSAYELGVMVVDVNNDTSQFKKGDIIRFIDNRPASILSLHSEYGLLKDKKKSSLALSIIRKNKTIQIIIKNN</sequence>
<dbReference type="Gene3D" id="2.40.10.120">
    <property type="match status" value="1"/>
</dbReference>
<protein>
    <recommendedName>
        <fullName evidence="3">Serine protease</fullName>
    </recommendedName>
</protein>
<dbReference type="EMBL" id="CP043315">
    <property type="protein sequence ID" value="QEK38000.1"/>
    <property type="molecule type" value="Genomic_DNA"/>
</dbReference>
<keyword evidence="2" id="KW-1185">Reference proteome</keyword>
<dbReference type="SUPFAM" id="SSF50494">
    <property type="entry name" value="Trypsin-like serine proteases"/>
    <property type="match status" value="1"/>
</dbReference>
<dbReference type="InterPro" id="IPR009003">
    <property type="entry name" value="Peptidase_S1_PA"/>
</dbReference>
<organism evidence="1 2">
    <name type="scientific">Candidatus Cytomitobacter indipagum</name>
    <dbReference type="NCBI Taxonomy" id="2601575"/>
    <lineage>
        <taxon>Bacteria</taxon>
        <taxon>Pseudomonadati</taxon>
        <taxon>Pseudomonadota</taxon>
        <taxon>Alphaproteobacteria</taxon>
        <taxon>Holosporales</taxon>
        <taxon>Holosporaceae</taxon>
        <taxon>Candidatus Cytomitobacter</taxon>
    </lineage>
</organism>
<name>A0A5C0UE67_9PROT</name>
<accession>A0A5C0UE67</accession>
<dbReference type="KEGG" id="cip:FZC35_01225"/>
<reference evidence="1 2" key="1">
    <citation type="submission" date="2019-08" db="EMBL/GenBank/DDBJ databases">
        <title>Highly reduced genomes of protist endosymbionts show evolutionary convergence.</title>
        <authorList>
            <person name="George E."/>
            <person name="Husnik F."/>
            <person name="Tashyreva D."/>
            <person name="Prokopchuk G."/>
            <person name="Horak A."/>
            <person name="Kwong W.K."/>
            <person name="Lukes J."/>
            <person name="Keeling P.J."/>
        </authorList>
    </citation>
    <scope>NUCLEOTIDE SEQUENCE [LARGE SCALE GENOMIC DNA]</scope>
    <source>
        <strain evidence="1">1605</strain>
    </source>
</reference>
<dbReference type="Proteomes" id="UP000325155">
    <property type="component" value="Chromosome"/>
</dbReference>
<evidence type="ECO:0000313" key="2">
    <source>
        <dbReference type="Proteomes" id="UP000325155"/>
    </source>
</evidence>